<proteinExistence type="predicted"/>
<dbReference type="AlphaFoldDB" id="A0A0E9NKZ2"/>
<feature type="transmembrane region" description="Helical" evidence="1">
    <location>
        <begin position="126"/>
        <end position="148"/>
    </location>
</feature>
<evidence type="ECO:0000313" key="2">
    <source>
        <dbReference type="EMBL" id="GAO50509.1"/>
    </source>
</evidence>
<reference evidence="2 3" key="3">
    <citation type="journal article" date="2015" name="Genome Announc.">
        <title>Draft Genome Sequence of the Archiascomycetous Yeast Saitoella complicata.</title>
        <authorList>
            <person name="Yamauchi K."/>
            <person name="Kondo S."/>
            <person name="Hamamoto M."/>
            <person name="Takahashi Y."/>
            <person name="Ogura Y."/>
            <person name="Hayashi T."/>
            <person name="Nishida H."/>
        </authorList>
    </citation>
    <scope>NUCLEOTIDE SEQUENCE [LARGE SCALE GENOMIC DNA]</scope>
    <source>
        <strain evidence="2 3">NRRL Y-17804</strain>
    </source>
</reference>
<evidence type="ECO:0000256" key="1">
    <source>
        <dbReference type="SAM" id="Phobius"/>
    </source>
</evidence>
<dbReference type="EMBL" id="BACD03000033">
    <property type="protein sequence ID" value="GAO50509.1"/>
    <property type="molecule type" value="Genomic_DNA"/>
</dbReference>
<keyword evidence="1" id="KW-0472">Membrane</keyword>
<name>A0A0E9NKZ2_SAICN</name>
<dbReference type="Proteomes" id="UP000033140">
    <property type="component" value="Unassembled WGS sequence"/>
</dbReference>
<keyword evidence="1" id="KW-1133">Transmembrane helix</keyword>
<organism evidence="2 3">
    <name type="scientific">Saitoella complicata (strain BCRC 22490 / CBS 7301 / JCM 7358 / NBRC 10748 / NRRL Y-17804)</name>
    <dbReference type="NCBI Taxonomy" id="698492"/>
    <lineage>
        <taxon>Eukaryota</taxon>
        <taxon>Fungi</taxon>
        <taxon>Dikarya</taxon>
        <taxon>Ascomycota</taxon>
        <taxon>Taphrinomycotina</taxon>
        <taxon>Taphrinomycotina incertae sedis</taxon>
        <taxon>Saitoella</taxon>
    </lineage>
</organism>
<reference evidence="2 3" key="1">
    <citation type="journal article" date="2011" name="J. Gen. Appl. Microbiol.">
        <title>Draft genome sequencing of the enigmatic yeast Saitoella complicata.</title>
        <authorList>
            <person name="Nishida H."/>
            <person name="Hamamoto M."/>
            <person name="Sugiyama J."/>
        </authorList>
    </citation>
    <scope>NUCLEOTIDE SEQUENCE [LARGE SCALE GENOMIC DNA]</scope>
    <source>
        <strain evidence="2 3">NRRL Y-17804</strain>
    </source>
</reference>
<comment type="caution">
    <text evidence="2">The sequence shown here is derived from an EMBL/GenBank/DDBJ whole genome shotgun (WGS) entry which is preliminary data.</text>
</comment>
<feature type="transmembrane region" description="Helical" evidence="1">
    <location>
        <begin position="38"/>
        <end position="60"/>
    </location>
</feature>
<protein>
    <recommendedName>
        <fullName evidence="4">Transmembrane protein</fullName>
    </recommendedName>
</protein>
<accession>A0A0E9NKZ2</accession>
<evidence type="ECO:0000313" key="3">
    <source>
        <dbReference type="Proteomes" id="UP000033140"/>
    </source>
</evidence>
<gene>
    <name evidence="2" type="ORF">G7K_4633-t1</name>
</gene>
<evidence type="ECO:0008006" key="4">
    <source>
        <dbReference type="Google" id="ProtNLM"/>
    </source>
</evidence>
<reference evidence="2 3" key="2">
    <citation type="journal article" date="2014" name="J. Gen. Appl. Microbiol.">
        <title>The early diverging ascomycetous budding yeast Saitoella complicata has three histone deacetylases belonging to the Clr6, Hos2, and Rpd3 lineages.</title>
        <authorList>
            <person name="Nishida H."/>
            <person name="Matsumoto T."/>
            <person name="Kondo S."/>
            <person name="Hamamoto M."/>
            <person name="Yoshikawa H."/>
        </authorList>
    </citation>
    <scope>NUCLEOTIDE SEQUENCE [LARGE SCALE GENOMIC DNA]</scope>
    <source>
        <strain evidence="2 3">NRRL Y-17804</strain>
    </source>
</reference>
<feature type="transmembrane region" description="Helical" evidence="1">
    <location>
        <begin position="72"/>
        <end position="95"/>
    </location>
</feature>
<keyword evidence="1" id="KW-0812">Transmembrane</keyword>
<keyword evidence="3" id="KW-1185">Reference proteome</keyword>
<sequence>MVLFVWRHPYTPRLLEMKKKGPDRTISHLSFSSMSYRLSYRGAAGTFFSSSVSVIVASLFDCCCFCFCPGVLGVVFFRFTLSFFFFVVDFLLWILQYGQWDYMSDARDERERGWRMRHEALSWRRCLNGIFEGAMEDVFLLVMMFVLVDVPG</sequence>